<feature type="domain" description="Transposase IS110-like N-terminal" evidence="1">
    <location>
        <begin position="12"/>
        <end position="172"/>
    </location>
</feature>
<protein>
    <submittedName>
        <fullName evidence="3">IS110 family transposase</fullName>
    </submittedName>
</protein>
<reference evidence="3" key="2">
    <citation type="submission" date="2020-09" db="EMBL/GenBank/DDBJ databases">
        <authorList>
            <person name="Sun Q."/>
            <person name="Zhou Y."/>
        </authorList>
    </citation>
    <scope>NUCLEOTIDE SEQUENCE</scope>
    <source>
        <strain evidence="3">CGMCC 1.15880</strain>
    </source>
</reference>
<sequence>MMTPSIAATCFVAIDLSKSKWLVALDAPHLAKIKSVRLDGFDTPGLIDLVRATVAAATELCGADQRPVVCFETGYDGFWLQRLLSNEGIETLVVDPTSFLVNRRARRVKTDRVDAEGMVVLLKNYCSGDRKAFRTVRVPTVAEEDAKRFHRERKRLMSERTGHINRIRALLALQGVRHINPAMVTWRKKLDGLETADGRPFPDQLMREIVRSFERLELTNKMIKALAEERDEALATESERFPEHEKAVLLEGLRGVGRHSAMLLSAEVFGREFKNRRHLSSYLGLTPSPYSSGDVERSQGISKAGNRPARTLGIELAWCWLRYQPQSALARWFRKYTAERPGMRKKVAIVALARKLIVALWRYVETGLVPSGAVLKAEV</sequence>
<proteinExistence type="predicted"/>
<comment type="caution">
    <text evidence="3">The sequence shown here is derived from an EMBL/GenBank/DDBJ whole genome shotgun (WGS) entry which is preliminary data.</text>
</comment>
<dbReference type="Proteomes" id="UP000628017">
    <property type="component" value="Unassembled WGS sequence"/>
</dbReference>
<dbReference type="PANTHER" id="PTHR33055">
    <property type="entry name" value="TRANSPOSASE FOR INSERTION SEQUENCE ELEMENT IS1111A"/>
    <property type="match status" value="1"/>
</dbReference>
<dbReference type="GO" id="GO:0003677">
    <property type="term" value="F:DNA binding"/>
    <property type="evidence" value="ECO:0007669"/>
    <property type="project" value="InterPro"/>
</dbReference>
<keyword evidence="4" id="KW-1185">Reference proteome</keyword>
<evidence type="ECO:0000259" key="2">
    <source>
        <dbReference type="Pfam" id="PF02371"/>
    </source>
</evidence>
<dbReference type="PANTHER" id="PTHR33055:SF3">
    <property type="entry name" value="PUTATIVE TRANSPOSASE FOR IS117-RELATED"/>
    <property type="match status" value="1"/>
</dbReference>
<dbReference type="GO" id="GO:0006313">
    <property type="term" value="P:DNA transposition"/>
    <property type="evidence" value="ECO:0007669"/>
    <property type="project" value="InterPro"/>
</dbReference>
<dbReference type="Pfam" id="PF01548">
    <property type="entry name" value="DEDD_Tnp_IS110"/>
    <property type="match status" value="1"/>
</dbReference>
<reference evidence="3" key="1">
    <citation type="journal article" date="2014" name="Int. J. Syst. Evol. Microbiol.">
        <title>Complete genome sequence of Corynebacterium casei LMG S-19264T (=DSM 44701T), isolated from a smear-ripened cheese.</title>
        <authorList>
            <consortium name="US DOE Joint Genome Institute (JGI-PGF)"/>
            <person name="Walter F."/>
            <person name="Albersmeier A."/>
            <person name="Kalinowski J."/>
            <person name="Ruckert C."/>
        </authorList>
    </citation>
    <scope>NUCLEOTIDE SEQUENCE</scope>
    <source>
        <strain evidence="3">CGMCC 1.15880</strain>
    </source>
</reference>
<dbReference type="GO" id="GO:0004803">
    <property type="term" value="F:transposase activity"/>
    <property type="evidence" value="ECO:0007669"/>
    <property type="project" value="InterPro"/>
</dbReference>
<dbReference type="RefSeq" id="WP_229678662.1">
    <property type="nucleotide sequence ID" value="NZ_BMKA01000020.1"/>
</dbReference>
<name>A0A916R505_9RHOB</name>
<dbReference type="Pfam" id="PF02371">
    <property type="entry name" value="Transposase_20"/>
    <property type="match status" value="1"/>
</dbReference>
<dbReference type="NCBIfam" id="NF033542">
    <property type="entry name" value="transpos_IS110"/>
    <property type="match status" value="1"/>
</dbReference>
<gene>
    <name evidence="3" type="ORF">GCM10011498_39390</name>
</gene>
<dbReference type="EMBL" id="BMKA01000020">
    <property type="protein sequence ID" value="GGA34403.1"/>
    <property type="molecule type" value="Genomic_DNA"/>
</dbReference>
<feature type="domain" description="Transposase IS116/IS110/IS902 C-terminal" evidence="2">
    <location>
        <begin position="249"/>
        <end position="327"/>
    </location>
</feature>
<dbReference type="AlphaFoldDB" id="A0A916R505"/>
<organism evidence="3 4">
    <name type="scientific">Neptunicoccus cionae</name>
    <dbReference type="NCBI Taxonomy" id="2035344"/>
    <lineage>
        <taxon>Bacteria</taxon>
        <taxon>Pseudomonadati</taxon>
        <taxon>Pseudomonadota</taxon>
        <taxon>Alphaproteobacteria</taxon>
        <taxon>Rhodobacterales</taxon>
        <taxon>Paracoccaceae</taxon>
        <taxon>Neptunicoccus</taxon>
    </lineage>
</organism>
<dbReference type="InterPro" id="IPR002525">
    <property type="entry name" value="Transp_IS110-like_N"/>
</dbReference>
<evidence type="ECO:0000313" key="3">
    <source>
        <dbReference type="EMBL" id="GGA34403.1"/>
    </source>
</evidence>
<evidence type="ECO:0000313" key="4">
    <source>
        <dbReference type="Proteomes" id="UP000628017"/>
    </source>
</evidence>
<evidence type="ECO:0000259" key="1">
    <source>
        <dbReference type="Pfam" id="PF01548"/>
    </source>
</evidence>
<dbReference type="InterPro" id="IPR003346">
    <property type="entry name" value="Transposase_20"/>
</dbReference>
<dbReference type="InterPro" id="IPR047650">
    <property type="entry name" value="Transpos_IS110"/>
</dbReference>
<accession>A0A916R505</accession>